<dbReference type="PANTHER" id="PTHR14000">
    <property type="entry name" value="FINGER CCCH DOMAIN PROTEIN, PUTATIVE (DUF3755)-RELATED"/>
    <property type="match status" value="1"/>
</dbReference>
<dbReference type="GeneID" id="109703623"/>
<dbReference type="InterPro" id="IPR022228">
    <property type="entry name" value="DUF3755"/>
</dbReference>
<reference evidence="1" key="1">
    <citation type="journal article" date="2015" name="Nat. Genet.">
        <title>The pineapple genome and the evolution of CAM photosynthesis.</title>
        <authorList>
            <person name="Ming R."/>
            <person name="VanBuren R."/>
            <person name="Wai C.M."/>
            <person name="Tang H."/>
            <person name="Schatz M.C."/>
            <person name="Bowers J.E."/>
            <person name="Lyons E."/>
            <person name="Wang M.L."/>
            <person name="Chen J."/>
            <person name="Biggers E."/>
            <person name="Zhang J."/>
            <person name="Huang L."/>
            <person name="Zhang L."/>
            <person name="Miao W."/>
            <person name="Zhang J."/>
            <person name="Ye Z."/>
            <person name="Miao C."/>
            <person name="Lin Z."/>
            <person name="Wang H."/>
            <person name="Zhou H."/>
            <person name="Yim W.C."/>
            <person name="Priest H.D."/>
            <person name="Zheng C."/>
            <person name="Woodhouse M."/>
            <person name="Edger P.P."/>
            <person name="Guyot R."/>
            <person name="Guo H.B."/>
            <person name="Guo H."/>
            <person name="Zheng G."/>
            <person name="Singh R."/>
            <person name="Sharma A."/>
            <person name="Min X."/>
            <person name="Zheng Y."/>
            <person name="Lee H."/>
            <person name="Gurtowski J."/>
            <person name="Sedlazeck F.J."/>
            <person name="Harkess A."/>
            <person name="McKain M.R."/>
            <person name="Liao Z."/>
            <person name="Fang J."/>
            <person name="Liu J."/>
            <person name="Zhang X."/>
            <person name="Zhang Q."/>
            <person name="Hu W."/>
            <person name="Qin Y."/>
            <person name="Wang K."/>
            <person name="Chen L.Y."/>
            <person name="Shirley N."/>
            <person name="Lin Y.R."/>
            <person name="Liu L.Y."/>
            <person name="Hernandez A.G."/>
            <person name="Wright C.L."/>
            <person name="Bulone V."/>
            <person name="Tuskan G.A."/>
            <person name="Heath K."/>
            <person name="Zee F."/>
            <person name="Moore P.H."/>
            <person name="Sunkar R."/>
            <person name="Leebens-Mack J.H."/>
            <person name="Mockler T."/>
            <person name="Bennetzen J.L."/>
            <person name="Freeling M."/>
            <person name="Sankoff D."/>
            <person name="Paterson A.H."/>
            <person name="Zhu X."/>
            <person name="Yang X."/>
            <person name="Smith J.A."/>
            <person name="Cushman J.C."/>
            <person name="Paull R.E."/>
            <person name="Yu Q."/>
        </authorList>
    </citation>
    <scope>NUCLEOTIDE SEQUENCE [LARGE SCALE GENOMIC DNA]</scope>
    <source>
        <strain evidence="1">cv. F153</strain>
    </source>
</reference>
<dbReference type="Proteomes" id="UP000515123">
    <property type="component" value="Linkage group 25"/>
</dbReference>
<dbReference type="AlphaFoldDB" id="A0A6P5EA53"/>
<evidence type="ECO:0000313" key="1">
    <source>
        <dbReference type="Proteomes" id="UP000515123"/>
    </source>
</evidence>
<sequence length="330" mass="36530">MVVKWFLDQNKDMAADSNMGFHQGFIPSSYCSFSPHMVSFQTEAINSSTGMISRAMSMNTLVGTSTSSGMFIPARPSLVSNMPSVSPSASSSTDASLGSMPKYKFVTGSPADWTLSELAILKEGLVRYAHEPNIMKYIKIAAMLPTRTIRDVALRCRWNISKEGGKRRKPEEHSTGKKMKDLKGFTVSSTSTVNIHPVPSNNVAPYSFMMHQPNQSCLEVPAVDSATLQLLEENDRFLNQISASIATFKVKENPDLFLHTSNNITAILDRMSRMPGIMSQMPPLPVSVDEQHLSSIVQLSRMLDGESFRSLCTKILQGRYCCGTRIYNLH</sequence>
<protein>
    <submittedName>
        <fullName evidence="2">Uncharacterized protein LOC109703623 isoform X1</fullName>
    </submittedName>
</protein>
<organism evidence="1 2">
    <name type="scientific">Ananas comosus</name>
    <name type="common">Pineapple</name>
    <name type="synonym">Ananas ananas</name>
    <dbReference type="NCBI Taxonomy" id="4615"/>
    <lineage>
        <taxon>Eukaryota</taxon>
        <taxon>Viridiplantae</taxon>
        <taxon>Streptophyta</taxon>
        <taxon>Embryophyta</taxon>
        <taxon>Tracheophyta</taxon>
        <taxon>Spermatophyta</taxon>
        <taxon>Magnoliopsida</taxon>
        <taxon>Liliopsida</taxon>
        <taxon>Poales</taxon>
        <taxon>Bromeliaceae</taxon>
        <taxon>Bromelioideae</taxon>
        <taxon>Ananas</taxon>
    </lineage>
</organism>
<dbReference type="Pfam" id="PF12579">
    <property type="entry name" value="DUF3755"/>
    <property type="match status" value="1"/>
</dbReference>
<gene>
    <name evidence="2" type="primary">LOC109703623</name>
</gene>
<proteinExistence type="predicted"/>
<keyword evidence="1" id="KW-1185">Reference proteome</keyword>
<dbReference type="PANTHER" id="PTHR14000:SF6">
    <property type="entry name" value="OS02G0631200 PROTEIN"/>
    <property type="match status" value="1"/>
</dbReference>
<name>A0A6P5EA53_ANACO</name>
<dbReference type="OrthoDB" id="19768at2759"/>
<dbReference type="RefSeq" id="XP_020079907.1">
    <property type="nucleotide sequence ID" value="XM_020224318.1"/>
</dbReference>
<reference evidence="2" key="2">
    <citation type="submission" date="2025-08" db="UniProtKB">
        <authorList>
            <consortium name="RefSeq"/>
        </authorList>
    </citation>
    <scope>IDENTIFICATION</scope>
    <source>
        <tissue evidence="2">Leaf</tissue>
    </source>
</reference>
<accession>A0A6P5EA53</accession>
<evidence type="ECO:0000313" key="2">
    <source>
        <dbReference type="RefSeq" id="XP_020079907.1"/>
    </source>
</evidence>